<dbReference type="InterPro" id="IPR027417">
    <property type="entry name" value="P-loop_NTPase"/>
</dbReference>
<feature type="domain" description="Helicase ATP-binding" evidence="3">
    <location>
        <begin position="63"/>
        <end position="243"/>
    </location>
</feature>
<dbReference type="GO" id="GO:0036297">
    <property type="term" value="P:interstrand cross-link repair"/>
    <property type="evidence" value="ECO:0007669"/>
    <property type="project" value="TreeGrafter"/>
</dbReference>
<protein>
    <submittedName>
        <fullName evidence="5">ATP-dependent helicase</fullName>
    </submittedName>
</protein>
<dbReference type="InterPro" id="IPR001650">
    <property type="entry name" value="Helicase_C-like"/>
</dbReference>
<dbReference type="Proteomes" id="UP000192343">
    <property type="component" value="Unassembled WGS sequence"/>
</dbReference>
<dbReference type="Pfam" id="PF09369">
    <property type="entry name" value="MZB"/>
    <property type="match status" value="1"/>
</dbReference>
<proteinExistence type="predicted"/>
<evidence type="ECO:0000256" key="2">
    <source>
        <dbReference type="ARBA" id="ARBA00022840"/>
    </source>
</evidence>
<comment type="caution">
    <text evidence="5">The sequence shown here is derived from an EMBL/GenBank/DDBJ whole genome shotgun (WGS) entry which is preliminary data.</text>
</comment>
<dbReference type="InterPro" id="IPR014001">
    <property type="entry name" value="Helicase_ATP-bd"/>
</dbReference>
<keyword evidence="6" id="KW-1185">Reference proteome</keyword>
<dbReference type="InterPro" id="IPR011545">
    <property type="entry name" value="DEAD/DEAH_box_helicase_dom"/>
</dbReference>
<feature type="domain" description="Helicase C-terminal" evidence="4">
    <location>
        <begin position="277"/>
        <end position="433"/>
    </location>
</feature>
<organism evidence="5 6">
    <name type="scientific">Marispirochaeta aestuarii</name>
    <dbReference type="NCBI Taxonomy" id="1963862"/>
    <lineage>
        <taxon>Bacteria</taxon>
        <taxon>Pseudomonadati</taxon>
        <taxon>Spirochaetota</taxon>
        <taxon>Spirochaetia</taxon>
        <taxon>Spirochaetales</taxon>
        <taxon>Spirochaetaceae</taxon>
        <taxon>Marispirochaeta</taxon>
    </lineage>
</organism>
<dbReference type="Pfam" id="PF00270">
    <property type="entry name" value="DEAD"/>
    <property type="match status" value="1"/>
</dbReference>
<dbReference type="InterPro" id="IPR055227">
    <property type="entry name" value="HRQ1_WHD"/>
</dbReference>
<accession>A0A1Y1RVY2</accession>
<dbReference type="Pfam" id="PF22982">
    <property type="entry name" value="WHD_HRQ1"/>
    <property type="match status" value="1"/>
</dbReference>
<dbReference type="OrthoDB" id="9774462at2"/>
<dbReference type="Pfam" id="PF00271">
    <property type="entry name" value="Helicase_C"/>
    <property type="match status" value="1"/>
</dbReference>
<dbReference type="SMART" id="SM00487">
    <property type="entry name" value="DEXDc"/>
    <property type="match status" value="1"/>
</dbReference>
<dbReference type="STRING" id="1963862.B4O97_13065"/>
<keyword evidence="1" id="KW-0547">Nucleotide-binding</keyword>
<evidence type="ECO:0000313" key="6">
    <source>
        <dbReference type="Proteomes" id="UP000192343"/>
    </source>
</evidence>
<name>A0A1Y1RVY2_9SPIO</name>
<dbReference type="PANTHER" id="PTHR47957:SF3">
    <property type="entry name" value="ATP-DEPENDENT HELICASE HRQ1"/>
    <property type="match status" value="1"/>
</dbReference>
<dbReference type="PROSITE" id="PS51194">
    <property type="entry name" value="HELICASE_CTER"/>
    <property type="match status" value="1"/>
</dbReference>
<evidence type="ECO:0000256" key="1">
    <source>
        <dbReference type="ARBA" id="ARBA00022741"/>
    </source>
</evidence>
<dbReference type="GO" id="GO:0043138">
    <property type="term" value="F:3'-5' DNA helicase activity"/>
    <property type="evidence" value="ECO:0007669"/>
    <property type="project" value="TreeGrafter"/>
</dbReference>
<dbReference type="SMART" id="SM00490">
    <property type="entry name" value="HELICc"/>
    <property type="match status" value="1"/>
</dbReference>
<keyword evidence="5" id="KW-0347">Helicase</keyword>
<keyword evidence="5" id="KW-0378">Hydrolase</keyword>
<dbReference type="GO" id="GO:0005524">
    <property type="term" value="F:ATP binding"/>
    <property type="evidence" value="ECO:0007669"/>
    <property type="project" value="UniProtKB-KW"/>
</dbReference>
<reference evidence="5 6" key="1">
    <citation type="submission" date="2017-03" db="EMBL/GenBank/DDBJ databases">
        <title>Draft Genome sequence of Marispirochaeta sp. strain JC444.</title>
        <authorList>
            <person name="Shivani Y."/>
            <person name="Subhash Y."/>
            <person name="Sasikala C."/>
            <person name="Ramana C."/>
        </authorList>
    </citation>
    <scope>NUCLEOTIDE SEQUENCE [LARGE SCALE GENOMIC DNA]</scope>
    <source>
        <strain evidence="5 6">JC444</strain>
    </source>
</reference>
<dbReference type="InterPro" id="IPR018973">
    <property type="entry name" value="MZB"/>
</dbReference>
<dbReference type="AlphaFoldDB" id="A0A1Y1RVY2"/>
<evidence type="ECO:0000259" key="4">
    <source>
        <dbReference type="PROSITE" id="PS51194"/>
    </source>
</evidence>
<dbReference type="GO" id="GO:0003676">
    <property type="term" value="F:nucleic acid binding"/>
    <property type="evidence" value="ECO:0007669"/>
    <property type="project" value="InterPro"/>
</dbReference>
<dbReference type="PANTHER" id="PTHR47957">
    <property type="entry name" value="ATP-DEPENDENT HELICASE HRQ1"/>
    <property type="match status" value="1"/>
</dbReference>
<dbReference type="CDD" id="cd18797">
    <property type="entry name" value="SF2_C_Hrq"/>
    <property type="match status" value="1"/>
</dbReference>
<evidence type="ECO:0000313" key="5">
    <source>
        <dbReference type="EMBL" id="ORC34238.1"/>
    </source>
</evidence>
<evidence type="ECO:0000259" key="3">
    <source>
        <dbReference type="PROSITE" id="PS51192"/>
    </source>
</evidence>
<dbReference type="GO" id="GO:0006289">
    <property type="term" value="P:nucleotide-excision repair"/>
    <property type="evidence" value="ECO:0007669"/>
    <property type="project" value="TreeGrafter"/>
</dbReference>
<keyword evidence="2" id="KW-0067">ATP-binding</keyword>
<gene>
    <name evidence="5" type="ORF">B4O97_13065</name>
</gene>
<dbReference type="EMBL" id="MWQY01000014">
    <property type="protein sequence ID" value="ORC34238.1"/>
    <property type="molecule type" value="Genomic_DNA"/>
</dbReference>
<dbReference type="Gene3D" id="3.40.50.300">
    <property type="entry name" value="P-loop containing nucleotide triphosphate hydrolases"/>
    <property type="match status" value="2"/>
</dbReference>
<dbReference type="CDD" id="cd17923">
    <property type="entry name" value="DEXHc_Hrq1-like"/>
    <property type="match status" value="1"/>
</dbReference>
<dbReference type="PROSITE" id="PS51192">
    <property type="entry name" value="HELICASE_ATP_BIND_1"/>
    <property type="match status" value="1"/>
</dbReference>
<dbReference type="RefSeq" id="WP_083051459.1">
    <property type="nucleotide sequence ID" value="NZ_MWQY01000014.1"/>
</dbReference>
<dbReference type="SUPFAM" id="SSF52540">
    <property type="entry name" value="P-loop containing nucleoside triphosphate hydrolases"/>
    <property type="match status" value="1"/>
</dbReference>
<sequence>MEEAILRTLKADTDFMEQVVRWETIPAREGRYVDFPPDIDPRLREVLSRRGITRLYSHQGRTYDQVRRGCNVVVVTPTASGKTLSYNLPVLQGLLENPESRGLYLFPTKALSQDQQSALNEIVLAGEVGIKISTYDGDTPSSVRVSARDEGRIIISNPDMLHSGVLPNHPKWIRFFSSLSYVVIDEVHTYRGVFGSHMTNVIRRLKRIARFYGSDPVFICCSATIGNPGELAERILEEETVLIDENGAPAGEKQLILYNPPYVDKVQGIRRGTVNESQRLALKFIRGGVKTIVFARSRLRVELIADYINKALANHYLQGEIPRVEAYRGGYLPSERREIEKGLRDGSIMGVVSTNALELGIDIGGLDASIMAGFPGSIASSWQQAGRAGRSAALSVALMIASSGPIDQYIMAHPEYFLSRPPESAHLDPDNLYILMDHMKCAVFELPFSDGDDFGGPVEDLLAELQSEGVVRHTGGKWYWADRSYPSEEISLRSATADNIVIVDTTKGAHRVIGEMDRPSAKELIFDNAIYMHRGNQYVVKNLDIENRRCYVEASRVNYYTDAVVKTDIKILQEDSRQEREGAVLILGDILVRSQVAKFKKLRFHSHENVGYGEIHLPEEQMHTRGAIIAFSPDTPAGLAFSGIPREAREQVIARIGTLMKNVAPVFLLCDRNDLGVAERLKDPHLMMPSLFLFDRYPGGTGLAEALGQHLPGILDAAEEVVRRCGCQEGCPSCIGPVESDEAELPEHMNRKTIIRDFLTAWRSSG</sequence>